<evidence type="ECO:0000313" key="3">
    <source>
        <dbReference type="EMBL" id="KAG2181606.1"/>
    </source>
</evidence>
<dbReference type="Pfam" id="PF00995">
    <property type="entry name" value="Sec1"/>
    <property type="match status" value="1"/>
</dbReference>
<dbReference type="Proteomes" id="UP000612746">
    <property type="component" value="Unassembled WGS sequence"/>
</dbReference>
<dbReference type="InterPro" id="IPR027482">
    <property type="entry name" value="Sec1-like_dom2"/>
</dbReference>
<feature type="compositionally biased region" description="Basic and acidic residues" evidence="2">
    <location>
        <begin position="545"/>
        <end position="554"/>
    </location>
</feature>
<feature type="region of interest" description="Disordered" evidence="2">
    <location>
        <begin position="545"/>
        <end position="565"/>
    </location>
</feature>
<dbReference type="InterPro" id="IPR043127">
    <property type="entry name" value="Sec-1-like_dom3a"/>
</dbReference>
<feature type="region of interest" description="Disordered" evidence="2">
    <location>
        <begin position="648"/>
        <end position="716"/>
    </location>
</feature>
<dbReference type="PANTHER" id="PTHR11679">
    <property type="entry name" value="VESICLE PROTEIN SORTING-ASSOCIATED"/>
    <property type="match status" value="1"/>
</dbReference>
<dbReference type="EMBL" id="JAEPRA010000008">
    <property type="protein sequence ID" value="KAG2181606.1"/>
    <property type="molecule type" value="Genomic_DNA"/>
</dbReference>
<feature type="compositionally biased region" description="Low complexity" evidence="2">
    <location>
        <begin position="675"/>
        <end position="693"/>
    </location>
</feature>
<dbReference type="PIRSF" id="PIRSF005715">
    <property type="entry name" value="VPS45_Sec1"/>
    <property type="match status" value="1"/>
</dbReference>
<feature type="compositionally biased region" description="Basic residues" evidence="2">
    <location>
        <begin position="704"/>
        <end position="716"/>
    </location>
</feature>
<evidence type="ECO:0000256" key="2">
    <source>
        <dbReference type="SAM" id="MobiDB-lite"/>
    </source>
</evidence>
<evidence type="ECO:0000256" key="1">
    <source>
        <dbReference type="ARBA" id="ARBA00009884"/>
    </source>
</evidence>
<protein>
    <recommendedName>
        <fullName evidence="5">Sec1-like protein</fullName>
    </recommendedName>
</protein>
<keyword evidence="4" id="KW-1185">Reference proteome</keyword>
<dbReference type="OrthoDB" id="2228at2759"/>
<dbReference type="InterPro" id="IPR036045">
    <property type="entry name" value="Sec1-like_sf"/>
</dbReference>
<proteinExistence type="inferred from homology"/>
<comment type="similarity">
    <text evidence="1">Belongs to the STXBP/unc-18/SEC1 family.</text>
</comment>
<dbReference type="AlphaFoldDB" id="A0A8H7PYR0"/>
<dbReference type="Gene3D" id="1.25.40.60">
    <property type="match status" value="1"/>
</dbReference>
<name>A0A8H7PYR0_9FUNG</name>
<organism evidence="3 4">
    <name type="scientific">Umbelopsis vinacea</name>
    <dbReference type="NCBI Taxonomy" id="44442"/>
    <lineage>
        <taxon>Eukaryota</taxon>
        <taxon>Fungi</taxon>
        <taxon>Fungi incertae sedis</taxon>
        <taxon>Mucoromycota</taxon>
        <taxon>Mucoromycotina</taxon>
        <taxon>Umbelopsidomycetes</taxon>
        <taxon>Umbelopsidales</taxon>
        <taxon>Umbelopsidaceae</taxon>
        <taxon>Umbelopsis</taxon>
    </lineage>
</organism>
<gene>
    <name evidence="3" type="ORF">INT44_008421</name>
</gene>
<evidence type="ECO:0000313" key="4">
    <source>
        <dbReference type="Proteomes" id="UP000612746"/>
    </source>
</evidence>
<dbReference type="Gene3D" id="3.40.50.2060">
    <property type="match status" value="1"/>
</dbReference>
<dbReference type="InterPro" id="IPR001619">
    <property type="entry name" value="Sec1-like"/>
</dbReference>
<dbReference type="SUPFAM" id="SSF56815">
    <property type="entry name" value="Sec1/munc18-like (SM) proteins"/>
    <property type="match status" value="1"/>
</dbReference>
<feature type="region of interest" description="Disordered" evidence="2">
    <location>
        <begin position="490"/>
        <end position="512"/>
    </location>
</feature>
<dbReference type="Gene3D" id="3.90.830.10">
    <property type="entry name" value="Syntaxin Binding Protein 1, Chain A, domain 2"/>
    <property type="match status" value="1"/>
</dbReference>
<dbReference type="InterPro" id="IPR043154">
    <property type="entry name" value="Sec-1-like_dom1"/>
</dbReference>
<accession>A0A8H7PYR0</accession>
<sequence length="716" mass="80861">MPELTELLRKRLMDTIRAIQPPEKWKLMVIDSQSIKLLNAVCNKYDILEENVTLIENIERPRQPYPTLEAIYFLTPCKESVYRLIDDFTVKGPMYKGAHVHFTSALEDDLFDEFNRRLKSRNASQYILRLKEMYVDFMAVESSVFTFDRPISFFNLFGSEERSKFDPELEKLAKQVVIEIVSICATLGEDPIIRYHRPLDEDTGAPINKSLPYKLAMTVQREIDNFCRINPNFPPPRQPPQPRATLVIVDRSIDHASPLLHEFTYQAMITDLLPVEPAGTALKYNYEFSQSDGTTGSKEVVLDESDTIFTSVRHLHIAETTDKLIENFNKFLQENKAALSASEGSNMPPKDSARSLRDMKEMLTNLPQFQDLKAKYSAHLSIAQECMSVFEKQKLNSVGNLEQNMATGETPSGDMPKTVVLDMVPLLDDPYVSPLDKARLLMLYIISREGGIFDEDRKKLLEHARLPRDLREAINNLTILGVKLTKVQRKAGEKSLRKKRERRKSTKDQDQPFELSRYVNTVKKVMEANITGTMDAGQFPYTRQSDAELHEEGSKPGSAVPATGVSLRTTKPTWSKKTNSMGGTPRNPTGARLIIFVAGGMTYSEMRSAYEMADVHNRDVIIGSSHIITPAGYIQDLSKLRKPAPIPHRVIPAYSPPPPPAQESSRTLRPHVPHLPRSLSPSPLPSLATSKSSDSPMESDKSEKQKKKKGLGRLFG</sequence>
<dbReference type="GO" id="GO:0016192">
    <property type="term" value="P:vesicle-mediated transport"/>
    <property type="evidence" value="ECO:0007669"/>
    <property type="project" value="InterPro"/>
</dbReference>
<reference evidence="3" key="1">
    <citation type="submission" date="2020-12" db="EMBL/GenBank/DDBJ databases">
        <title>Metabolic potential, ecology and presence of endohyphal bacteria is reflected in genomic diversity of Mucoromycotina.</title>
        <authorList>
            <person name="Muszewska A."/>
            <person name="Okrasinska A."/>
            <person name="Steczkiewicz K."/>
            <person name="Drgas O."/>
            <person name="Orlowska M."/>
            <person name="Perlinska-Lenart U."/>
            <person name="Aleksandrzak-Piekarczyk T."/>
            <person name="Szatraj K."/>
            <person name="Zielenkiewicz U."/>
            <person name="Pilsyk S."/>
            <person name="Malc E."/>
            <person name="Mieczkowski P."/>
            <person name="Kruszewska J.S."/>
            <person name="Biernat P."/>
            <person name="Pawlowska J."/>
        </authorList>
    </citation>
    <scope>NUCLEOTIDE SEQUENCE</scope>
    <source>
        <strain evidence="3">WA0000051536</strain>
    </source>
</reference>
<comment type="caution">
    <text evidence="3">The sequence shown here is derived from an EMBL/GenBank/DDBJ whole genome shotgun (WGS) entry which is preliminary data.</text>
</comment>
<evidence type="ECO:0008006" key="5">
    <source>
        <dbReference type="Google" id="ProtNLM"/>
    </source>
</evidence>
<dbReference type="Gene3D" id="3.40.50.1910">
    <property type="match status" value="1"/>
</dbReference>
<feature type="compositionally biased region" description="Basic residues" evidence="2">
    <location>
        <begin position="496"/>
        <end position="505"/>
    </location>
</feature>